<evidence type="ECO:0000313" key="1">
    <source>
        <dbReference type="EMBL" id="KAJ9049095.1"/>
    </source>
</evidence>
<keyword evidence="2" id="KW-1185">Reference proteome</keyword>
<accession>A0ACC2RG94</accession>
<evidence type="ECO:0000313" key="2">
    <source>
        <dbReference type="Proteomes" id="UP001165960"/>
    </source>
</evidence>
<dbReference type="EMBL" id="QTSX02007276">
    <property type="protein sequence ID" value="KAJ9049095.1"/>
    <property type="molecule type" value="Genomic_DNA"/>
</dbReference>
<proteinExistence type="predicted"/>
<gene>
    <name evidence="1" type="ORF">DSO57_1028122</name>
</gene>
<name>A0ACC2RG94_9FUNG</name>
<comment type="caution">
    <text evidence="1">The sequence shown here is derived from an EMBL/GenBank/DDBJ whole genome shotgun (WGS) entry which is preliminary data.</text>
</comment>
<sequence length="185" mass="20490">MLFCGREDSLTLFLPSLTGVIDCDVELCLAFFFPVLVSVTNSYQLCLSKSPNYKIQTPTSRGPPGRPQFFGLESEQDLTLENPFKLDEPNVPTPILSTLGVPDKTANKRASPATDSKITQACTEGETENFPIECGPPRGDQSHNLTREFELPHFKPANEITPAIDATKDWEDLEIGKTRADRICE</sequence>
<protein>
    <submittedName>
        <fullName evidence="1">Uncharacterized protein</fullName>
    </submittedName>
</protein>
<organism evidence="1 2">
    <name type="scientific">Entomophthora muscae</name>
    <dbReference type="NCBI Taxonomy" id="34485"/>
    <lineage>
        <taxon>Eukaryota</taxon>
        <taxon>Fungi</taxon>
        <taxon>Fungi incertae sedis</taxon>
        <taxon>Zoopagomycota</taxon>
        <taxon>Entomophthoromycotina</taxon>
        <taxon>Entomophthoromycetes</taxon>
        <taxon>Entomophthorales</taxon>
        <taxon>Entomophthoraceae</taxon>
        <taxon>Entomophthora</taxon>
    </lineage>
</organism>
<dbReference type="Proteomes" id="UP001165960">
    <property type="component" value="Unassembled WGS sequence"/>
</dbReference>
<reference evidence="1" key="1">
    <citation type="submission" date="2022-04" db="EMBL/GenBank/DDBJ databases">
        <title>Genome of the entomopathogenic fungus Entomophthora muscae.</title>
        <authorList>
            <person name="Elya C."/>
            <person name="Lovett B.R."/>
            <person name="Lee E."/>
            <person name="Macias A.M."/>
            <person name="Hajek A.E."/>
            <person name="De Bivort B.L."/>
            <person name="Kasson M.T."/>
            <person name="De Fine Licht H.H."/>
            <person name="Stajich J.E."/>
        </authorList>
    </citation>
    <scope>NUCLEOTIDE SEQUENCE</scope>
    <source>
        <strain evidence="1">Berkeley</strain>
    </source>
</reference>
<feature type="non-terminal residue" evidence="1">
    <location>
        <position position="185"/>
    </location>
</feature>